<dbReference type="PANTHER" id="PTHR31784">
    <property type="entry name" value="BIOGENESIS OF LYSOSOME-RELATED ORGANELLES COMPLEX 1 SUBUNIT 5"/>
    <property type="match status" value="1"/>
</dbReference>
<dbReference type="CTD" id="4379860"/>
<protein>
    <recommendedName>
        <fullName evidence="2">Biogenesis of lysosome-related organelles complex 1 subunit 5</fullName>
    </recommendedName>
</protein>
<dbReference type="OrthoDB" id="18964at2759"/>
<dbReference type="KEGG" id="apln:108743748"/>
<dbReference type="STRING" id="224129.A0A1W4XFD5"/>
<dbReference type="InterPro" id="IPR017243">
    <property type="entry name" value="Bloc1s5"/>
</dbReference>
<dbReference type="RefSeq" id="XP_018334841.1">
    <property type="nucleotide sequence ID" value="XM_018479339.1"/>
</dbReference>
<dbReference type="Proteomes" id="UP000192223">
    <property type="component" value="Unplaced"/>
</dbReference>
<dbReference type="GO" id="GO:0031083">
    <property type="term" value="C:BLOC-1 complex"/>
    <property type="evidence" value="ECO:0007669"/>
    <property type="project" value="InterPro"/>
</dbReference>
<keyword evidence="3" id="KW-1185">Reference proteome</keyword>
<accession>A0A1W4XFD5</accession>
<sequence>MLTDVNDMTDICKDANSIWSRLFDHKAFLNGEVQFFIREFERKRNDWEVEQLFTVLEKVTDIKVTQIDRFKQSVNLSFPQINIGLSKVSNLSDNIILAEEKYKTDTTLEQAREQRKLEWQQFVDNMSHACNNIDTTFEQKEKELEEFYTDLEEKLQVGSAVP</sequence>
<dbReference type="GO" id="GO:0030133">
    <property type="term" value="C:transport vesicle"/>
    <property type="evidence" value="ECO:0007669"/>
    <property type="project" value="InterPro"/>
</dbReference>
<organism evidence="3 4">
    <name type="scientific">Agrilus planipennis</name>
    <name type="common">Emerald ash borer</name>
    <name type="synonym">Agrilus marcopoli</name>
    <dbReference type="NCBI Taxonomy" id="224129"/>
    <lineage>
        <taxon>Eukaryota</taxon>
        <taxon>Metazoa</taxon>
        <taxon>Ecdysozoa</taxon>
        <taxon>Arthropoda</taxon>
        <taxon>Hexapoda</taxon>
        <taxon>Insecta</taxon>
        <taxon>Pterygota</taxon>
        <taxon>Neoptera</taxon>
        <taxon>Endopterygota</taxon>
        <taxon>Coleoptera</taxon>
        <taxon>Polyphaga</taxon>
        <taxon>Elateriformia</taxon>
        <taxon>Buprestoidea</taxon>
        <taxon>Buprestidae</taxon>
        <taxon>Agrilinae</taxon>
        <taxon>Agrilus</taxon>
    </lineage>
</organism>
<dbReference type="PANTHER" id="PTHR31784:SF2">
    <property type="entry name" value="BIOGENESIS OF LYSOSOME-RELATED ORGANELLES COMPLEX 1 SUBUNIT 5"/>
    <property type="match status" value="1"/>
</dbReference>
<evidence type="ECO:0000256" key="2">
    <source>
        <dbReference type="ARBA" id="ARBA00019580"/>
    </source>
</evidence>
<proteinExistence type="inferred from homology"/>
<reference evidence="4" key="1">
    <citation type="submission" date="2025-08" db="UniProtKB">
        <authorList>
            <consortium name="RefSeq"/>
        </authorList>
    </citation>
    <scope>IDENTIFICATION</scope>
    <source>
        <tissue evidence="4">Entire body</tissue>
    </source>
</reference>
<dbReference type="GeneID" id="108743748"/>
<evidence type="ECO:0000313" key="4">
    <source>
        <dbReference type="RefSeq" id="XP_018334841.1"/>
    </source>
</evidence>
<dbReference type="FunCoup" id="A0A1W4XFD5">
    <property type="interactions" value="12"/>
</dbReference>
<dbReference type="AlphaFoldDB" id="A0A1W4XFD5"/>
<evidence type="ECO:0000313" key="3">
    <source>
        <dbReference type="Proteomes" id="UP000192223"/>
    </source>
</evidence>
<evidence type="ECO:0000256" key="1">
    <source>
        <dbReference type="ARBA" id="ARBA00010754"/>
    </source>
</evidence>
<dbReference type="Pfam" id="PF14942">
    <property type="entry name" value="Muted"/>
    <property type="match status" value="1"/>
</dbReference>
<comment type="similarity">
    <text evidence="1">Belongs to the BLOC1S5 family.</text>
</comment>
<name>A0A1W4XFD5_AGRPL</name>
<gene>
    <name evidence="4" type="primary">LOC108743748</name>
</gene>
<dbReference type="InParanoid" id="A0A1W4XFD5"/>